<dbReference type="Proteomes" id="UP000095713">
    <property type="component" value="Unassembled WGS sequence"/>
</dbReference>
<evidence type="ECO:0008006" key="3">
    <source>
        <dbReference type="Google" id="ProtNLM"/>
    </source>
</evidence>
<keyword evidence="2" id="KW-1185">Reference proteome</keyword>
<gene>
    <name evidence="1" type="ORF">A8C32_15300</name>
</gene>
<dbReference type="SUPFAM" id="SSF46626">
    <property type="entry name" value="Cytochrome c"/>
    <property type="match status" value="1"/>
</dbReference>
<proteinExistence type="predicted"/>
<sequence length="119" mass="13343">MNITVKIKYALLLLCIVVTSCEYNVEEELQTEGTEEEVVELCNPDVSFVAKIKPIIDNNCIRCHNGSQFPDLRTYTGVSNSAQRVQIRVVNRTMPIGGALTNDEIELIRCWVENGALNN</sequence>
<dbReference type="RefSeq" id="WP_069830304.1">
    <property type="nucleotide sequence ID" value="NZ_MDJD01000043.1"/>
</dbReference>
<protein>
    <recommendedName>
        <fullName evidence="3">Cytochrome c domain-containing protein</fullName>
    </recommendedName>
</protein>
<dbReference type="OrthoDB" id="9786191at2"/>
<dbReference type="AlphaFoldDB" id="A0A1E5T924"/>
<dbReference type="GO" id="GO:0020037">
    <property type="term" value="F:heme binding"/>
    <property type="evidence" value="ECO:0007669"/>
    <property type="project" value="InterPro"/>
</dbReference>
<evidence type="ECO:0000313" key="2">
    <source>
        <dbReference type="Proteomes" id="UP000095713"/>
    </source>
</evidence>
<reference evidence="1 2" key="1">
    <citation type="submission" date="2016-05" db="EMBL/GenBank/DDBJ databases">
        <title>Draft Genome Sequence of Algibacter sp. Strain SK-16 Isolated from the Surface Water of Aburatsubo Inlet.</title>
        <authorList>
            <person name="Wong S.-K."/>
            <person name="Yoshizawa S."/>
            <person name="Nakajima Y."/>
            <person name="Ogura Y."/>
            <person name="Tetsuya H."/>
            <person name="Hamasaki K."/>
        </authorList>
    </citation>
    <scope>NUCLEOTIDE SEQUENCE [LARGE SCALE GENOMIC DNA]</scope>
    <source>
        <strain evidence="1 2">SK-16</strain>
    </source>
</reference>
<dbReference type="PROSITE" id="PS51257">
    <property type="entry name" value="PROKAR_LIPOPROTEIN"/>
    <property type="match status" value="1"/>
</dbReference>
<name>A0A1E5T924_9FLAO</name>
<dbReference type="InterPro" id="IPR036909">
    <property type="entry name" value="Cyt_c-like_dom_sf"/>
</dbReference>
<dbReference type="STRING" id="1849968.A8C32_15300"/>
<comment type="caution">
    <text evidence="1">The sequence shown here is derived from an EMBL/GenBank/DDBJ whole genome shotgun (WGS) entry which is preliminary data.</text>
</comment>
<dbReference type="EMBL" id="MDJD01000043">
    <property type="protein sequence ID" value="OEK07846.1"/>
    <property type="molecule type" value="Genomic_DNA"/>
</dbReference>
<accession>A0A1E5T924</accession>
<organism evidence="1 2">
    <name type="scientific">Flavivirga aquatica</name>
    <dbReference type="NCBI Taxonomy" id="1849968"/>
    <lineage>
        <taxon>Bacteria</taxon>
        <taxon>Pseudomonadati</taxon>
        <taxon>Bacteroidota</taxon>
        <taxon>Flavobacteriia</taxon>
        <taxon>Flavobacteriales</taxon>
        <taxon>Flavobacteriaceae</taxon>
        <taxon>Flavivirga</taxon>
    </lineage>
</organism>
<dbReference type="GO" id="GO:0009055">
    <property type="term" value="F:electron transfer activity"/>
    <property type="evidence" value="ECO:0007669"/>
    <property type="project" value="InterPro"/>
</dbReference>
<evidence type="ECO:0000313" key="1">
    <source>
        <dbReference type="EMBL" id="OEK07846.1"/>
    </source>
</evidence>